<accession>Q39S07</accession>
<dbReference type="InterPro" id="IPR012437">
    <property type="entry name" value="DUF1638"/>
</dbReference>
<dbReference type="EMBL" id="CP000148">
    <property type="protein sequence ID" value="ABB32967.1"/>
    <property type="molecule type" value="Genomic_DNA"/>
</dbReference>
<evidence type="ECO:0000313" key="2">
    <source>
        <dbReference type="EMBL" id="ABB32967.1"/>
    </source>
</evidence>
<dbReference type="KEGG" id="gme:Gmet_2749"/>
<protein>
    <recommendedName>
        <fullName evidence="1">DUF1638 domain-containing protein</fullName>
    </recommendedName>
</protein>
<dbReference type="STRING" id="269799.Gmet_2749"/>
<organism evidence="2 3">
    <name type="scientific">Geobacter metallireducens (strain ATCC 53774 / DSM 7210 / GS-15)</name>
    <dbReference type="NCBI Taxonomy" id="269799"/>
    <lineage>
        <taxon>Bacteria</taxon>
        <taxon>Pseudomonadati</taxon>
        <taxon>Thermodesulfobacteriota</taxon>
        <taxon>Desulfuromonadia</taxon>
        <taxon>Geobacterales</taxon>
        <taxon>Geobacteraceae</taxon>
        <taxon>Geobacter</taxon>
    </lineage>
</organism>
<name>Q39S07_GEOMG</name>
<dbReference type="Pfam" id="PF07796">
    <property type="entry name" value="DUF1638"/>
    <property type="match status" value="1"/>
</dbReference>
<feature type="domain" description="DUF1638" evidence="1">
    <location>
        <begin position="32"/>
        <end position="182"/>
    </location>
</feature>
<dbReference type="Proteomes" id="UP000007073">
    <property type="component" value="Chromosome"/>
</dbReference>
<gene>
    <name evidence="2" type="ordered locus">Gmet_2749</name>
</gene>
<dbReference type="AlphaFoldDB" id="Q39S07"/>
<evidence type="ECO:0000259" key="1">
    <source>
        <dbReference type="Pfam" id="PF07796"/>
    </source>
</evidence>
<dbReference type="eggNOG" id="ENOG5032QZS">
    <property type="taxonomic scope" value="Bacteria"/>
</dbReference>
<proteinExistence type="predicted"/>
<reference evidence="2 3" key="1">
    <citation type="submission" date="2005-10" db="EMBL/GenBank/DDBJ databases">
        <title>Complete sequence of Geobacter metallireducens GS-15.</title>
        <authorList>
            <consortium name="US DOE Joint Genome Institute"/>
            <person name="Copeland A."/>
            <person name="Lucas S."/>
            <person name="Lapidus A."/>
            <person name="Barry K."/>
            <person name="Detter J.C."/>
            <person name="Glavina T."/>
            <person name="Hammon N."/>
            <person name="Israni S."/>
            <person name="Pitluck S."/>
            <person name="Di Bartolo G."/>
            <person name="Chain P."/>
            <person name="Schmutz J."/>
            <person name="Larimer F."/>
            <person name="Land M."/>
            <person name="Kyrpides N."/>
            <person name="Ivanova N."/>
            <person name="Richardson P."/>
        </authorList>
    </citation>
    <scope>NUCLEOTIDE SEQUENCE [LARGE SCALE GENOMIC DNA]</scope>
    <source>
        <strain evidence="3">ATCC 53774 / DSM 7210 / GS-15</strain>
    </source>
</reference>
<evidence type="ECO:0000313" key="3">
    <source>
        <dbReference type="Proteomes" id="UP000007073"/>
    </source>
</evidence>
<reference evidence="2 3" key="2">
    <citation type="journal article" date="2009" name="BMC Microbiol.">
        <title>The genome sequence of Geobacter metallireducens: features of metabolism, physiology and regulation common and dissimilar to Geobacter sulfurreducens.</title>
        <authorList>
            <person name="Aklujkar M."/>
            <person name="Krushkal J."/>
            <person name="DiBartolo G."/>
            <person name="Lapidus A."/>
            <person name="Land M.L."/>
            <person name="Lovley D.R."/>
        </authorList>
    </citation>
    <scope>NUCLEOTIDE SEQUENCE [LARGE SCALE GENOMIC DNA]</scope>
    <source>
        <strain evidence="3">ATCC 53774 / DSM 7210 / GS-15</strain>
    </source>
</reference>
<dbReference type="HOGENOM" id="CLU_099367_0_0_7"/>
<sequence>MPADVLVVSCGIFRDELAALGRAGKFPWPVRFLDSMLHMEPERLEQALTALVQSLAGQRIVLLFGDCQARMDLLASREGACRVKGHNCCELVLGREEYRRLRREGAFFLLPEWTARWREVFRERLGFVTPESARLFMQEMHRRIFYLDTGVVPVPAETLAEIGCYVGLPVEVKAVAPDRLADAVRKALEGFNE</sequence>
<keyword evidence="3" id="KW-1185">Reference proteome</keyword>